<proteinExistence type="predicted"/>
<evidence type="ECO:0000313" key="3">
    <source>
        <dbReference type="EMBL" id="WAC02733.1"/>
    </source>
</evidence>
<feature type="signal peptide" evidence="1">
    <location>
        <begin position="1"/>
        <end position="20"/>
    </location>
</feature>
<dbReference type="AlphaFoldDB" id="A0A9E8SDS7"/>
<keyword evidence="1" id="KW-0732">Signal</keyword>
<reference evidence="3" key="1">
    <citation type="submission" date="2022-11" db="EMBL/GenBank/DDBJ databases">
        <title>Lacinutrix neustonica HL-RS19T sp. nov., isolated from the surface microlayer sample of brackish Lake Shihwa.</title>
        <authorList>
            <person name="Choi J.Y."/>
            <person name="Hwang C.Y."/>
        </authorList>
    </citation>
    <scope>NUCLEOTIDE SEQUENCE</scope>
    <source>
        <strain evidence="3">HL-RS19</strain>
    </source>
</reference>
<evidence type="ECO:0000256" key="1">
    <source>
        <dbReference type="SAM" id="SignalP"/>
    </source>
</evidence>
<feature type="chain" id="PRO_5038374443" description="DUF11 domain-containing protein" evidence="1">
    <location>
        <begin position="21"/>
        <end position="481"/>
    </location>
</feature>
<dbReference type="InterPro" id="IPR047589">
    <property type="entry name" value="DUF11_rpt"/>
</dbReference>
<organism evidence="3 4">
    <name type="scientific">Lacinutrix neustonica</name>
    <dbReference type="NCBI Taxonomy" id="2980107"/>
    <lineage>
        <taxon>Bacteria</taxon>
        <taxon>Pseudomonadati</taxon>
        <taxon>Bacteroidota</taxon>
        <taxon>Flavobacteriia</taxon>
        <taxon>Flavobacteriales</taxon>
        <taxon>Flavobacteriaceae</taxon>
        <taxon>Lacinutrix</taxon>
    </lineage>
</organism>
<evidence type="ECO:0000313" key="4">
    <source>
        <dbReference type="Proteomes" id="UP001164705"/>
    </source>
</evidence>
<sequence length="481" mass="52411">MKNFYTLLFLGLSLLGYSQSGDNVLIETSSNTALVVCGDAITFTIKITNSNSGTLTGITYTSNFPNGMTLESSEYANEGSITEPIFEIPDINGNSSSTFTYTAKGNCTILTEFDLVMGNTGVFTVSNVNNLVYSINNGAIQSIQGASESYNINFPELFVKVKDEDVNLQVGVLEKDADGTVLNREIEVTNSGLGALNEYRLYIDYDANIDFNELRLSTGSVLNPVGTAITSPLGNGLLRLEYIITDFSSIGDGDNKFEQNEKFTFIDTVSLDADDCNDAMQTNYTAVYGCEASFCETTDDQDATSINYISFVQGVPRFTSRTFLVKSGDLCGDPIQLRYEYTNVGSGSIIAEADTGFNLQLTESSEIFRNLGTNSIKINGVALPESVFTSFTRYDFSLNANGLFSSDPDGPGVGLEDIDKDGVYDDLPVGATFTVSVELILPFDTTYIDNIYNEQLTETVFMVTQTCVIVQIDILQEQELI</sequence>
<name>A0A9E8SDS7_9FLAO</name>
<gene>
    <name evidence="3" type="ORF">N7U66_03415</name>
</gene>
<evidence type="ECO:0000259" key="2">
    <source>
        <dbReference type="Pfam" id="PF01345"/>
    </source>
</evidence>
<dbReference type="KEGG" id="lnu:N7U66_03415"/>
<dbReference type="NCBIfam" id="TIGR01451">
    <property type="entry name" value="B_ant_repeat"/>
    <property type="match status" value="1"/>
</dbReference>
<dbReference type="InterPro" id="IPR001434">
    <property type="entry name" value="OmcB-like_DUF11"/>
</dbReference>
<dbReference type="EMBL" id="CP113088">
    <property type="protein sequence ID" value="WAC02733.1"/>
    <property type="molecule type" value="Genomic_DNA"/>
</dbReference>
<keyword evidence="4" id="KW-1185">Reference proteome</keyword>
<accession>A0A9E8SDS7</accession>
<feature type="domain" description="DUF11" evidence="2">
    <location>
        <begin position="26"/>
        <end position="105"/>
    </location>
</feature>
<dbReference type="RefSeq" id="WP_267677331.1">
    <property type="nucleotide sequence ID" value="NZ_CP113088.1"/>
</dbReference>
<dbReference type="Pfam" id="PF01345">
    <property type="entry name" value="DUF11"/>
    <property type="match status" value="1"/>
</dbReference>
<protein>
    <recommendedName>
        <fullName evidence="2">DUF11 domain-containing protein</fullName>
    </recommendedName>
</protein>
<dbReference type="Proteomes" id="UP001164705">
    <property type="component" value="Chromosome"/>
</dbReference>